<sequence length="29" mass="3466">MFHLSRSCNYFLSYGSRLLMLCVRYGSNF</sequence>
<organism evidence="1">
    <name type="scientific">Arundo donax</name>
    <name type="common">Giant reed</name>
    <name type="synonym">Donax arundinaceus</name>
    <dbReference type="NCBI Taxonomy" id="35708"/>
    <lineage>
        <taxon>Eukaryota</taxon>
        <taxon>Viridiplantae</taxon>
        <taxon>Streptophyta</taxon>
        <taxon>Embryophyta</taxon>
        <taxon>Tracheophyta</taxon>
        <taxon>Spermatophyta</taxon>
        <taxon>Magnoliopsida</taxon>
        <taxon>Liliopsida</taxon>
        <taxon>Poales</taxon>
        <taxon>Poaceae</taxon>
        <taxon>PACMAD clade</taxon>
        <taxon>Arundinoideae</taxon>
        <taxon>Arundineae</taxon>
        <taxon>Arundo</taxon>
    </lineage>
</organism>
<accession>A0A0A9GRS0</accession>
<reference evidence="1" key="2">
    <citation type="journal article" date="2015" name="Data Brief">
        <title>Shoot transcriptome of the giant reed, Arundo donax.</title>
        <authorList>
            <person name="Barrero R.A."/>
            <person name="Guerrero F.D."/>
            <person name="Moolhuijzen P."/>
            <person name="Goolsby J.A."/>
            <person name="Tidwell J."/>
            <person name="Bellgard S.E."/>
            <person name="Bellgard M.I."/>
        </authorList>
    </citation>
    <scope>NUCLEOTIDE SEQUENCE</scope>
    <source>
        <tissue evidence="1">Shoot tissue taken approximately 20 cm above the soil surface</tissue>
    </source>
</reference>
<dbReference type="EMBL" id="GBRH01172655">
    <property type="protein sequence ID" value="JAE25241.1"/>
    <property type="molecule type" value="Transcribed_RNA"/>
</dbReference>
<name>A0A0A9GRS0_ARUDO</name>
<reference evidence="1" key="1">
    <citation type="submission" date="2014-09" db="EMBL/GenBank/DDBJ databases">
        <authorList>
            <person name="Magalhaes I.L.F."/>
            <person name="Oliveira U."/>
            <person name="Santos F.R."/>
            <person name="Vidigal T.H.D.A."/>
            <person name="Brescovit A.D."/>
            <person name="Santos A.J."/>
        </authorList>
    </citation>
    <scope>NUCLEOTIDE SEQUENCE</scope>
    <source>
        <tissue evidence="1">Shoot tissue taken approximately 20 cm above the soil surface</tissue>
    </source>
</reference>
<dbReference type="AlphaFoldDB" id="A0A0A9GRS0"/>
<protein>
    <submittedName>
        <fullName evidence="1">Uncharacterized protein</fullName>
    </submittedName>
</protein>
<evidence type="ECO:0000313" key="1">
    <source>
        <dbReference type="EMBL" id="JAE25241.1"/>
    </source>
</evidence>
<proteinExistence type="predicted"/>